<dbReference type="Pfam" id="PF04149">
    <property type="entry name" value="DUF397"/>
    <property type="match status" value="1"/>
</dbReference>
<evidence type="ECO:0000256" key="1">
    <source>
        <dbReference type="SAM" id="MobiDB-lite"/>
    </source>
</evidence>
<name>A0A5R9FE88_9ACTN</name>
<proteinExistence type="predicted"/>
<reference evidence="3 4" key="1">
    <citation type="submission" date="2019-05" db="EMBL/GenBank/DDBJ databases">
        <title>Streptomyces sp. NEAU-C151, a novel actinomycete isolated from soil.</title>
        <authorList>
            <person name="Han L."/>
            <person name="Jiang H."/>
        </authorList>
    </citation>
    <scope>NUCLEOTIDE SEQUENCE [LARGE SCALE GENOMIC DNA]</scope>
    <source>
        <strain evidence="3 4">NEAU-C151</strain>
    </source>
</reference>
<dbReference type="EMBL" id="VBZC01000076">
    <property type="protein sequence ID" value="TLS40496.1"/>
    <property type="molecule type" value="Genomic_DNA"/>
</dbReference>
<dbReference type="InterPro" id="IPR007278">
    <property type="entry name" value="DUF397"/>
</dbReference>
<protein>
    <submittedName>
        <fullName evidence="3">DUF397 domain-containing protein</fullName>
    </submittedName>
</protein>
<dbReference type="RefSeq" id="WP_138050278.1">
    <property type="nucleotide sequence ID" value="NZ_VBZC01000076.1"/>
</dbReference>
<organism evidence="3 4">
    <name type="scientific">Streptomyces montanus</name>
    <dbReference type="NCBI Taxonomy" id="2580423"/>
    <lineage>
        <taxon>Bacteria</taxon>
        <taxon>Bacillati</taxon>
        <taxon>Actinomycetota</taxon>
        <taxon>Actinomycetes</taxon>
        <taxon>Kitasatosporales</taxon>
        <taxon>Streptomycetaceae</taxon>
        <taxon>Streptomyces</taxon>
    </lineage>
</organism>
<dbReference type="AlphaFoldDB" id="A0A5R9FE88"/>
<dbReference type="Proteomes" id="UP000305906">
    <property type="component" value="Unassembled WGS sequence"/>
</dbReference>
<keyword evidence="4" id="KW-1185">Reference proteome</keyword>
<accession>A0A5R9FE88</accession>
<evidence type="ECO:0000313" key="3">
    <source>
        <dbReference type="EMBL" id="TLS40496.1"/>
    </source>
</evidence>
<gene>
    <name evidence="3" type="ORF">FE633_41115</name>
</gene>
<sequence>MREYDLSNARWRKSSFSGGSGGEDCIEVADGVPGIVPVRDSKVPDGPVLMFAAGAWAAFVGASVAHPSGPWRDGSGAC</sequence>
<feature type="region of interest" description="Disordered" evidence="1">
    <location>
        <begin position="1"/>
        <end position="21"/>
    </location>
</feature>
<evidence type="ECO:0000313" key="4">
    <source>
        <dbReference type="Proteomes" id="UP000305906"/>
    </source>
</evidence>
<comment type="caution">
    <text evidence="3">The sequence shown here is derived from an EMBL/GenBank/DDBJ whole genome shotgun (WGS) entry which is preliminary data.</text>
</comment>
<feature type="domain" description="DUF397" evidence="2">
    <location>
        <begin position="9"/>
        <end position="62"/>
    </location>
</feature>
<evidence type="ECO:0000259" key="2">
    <source>
        <dbReference type="Pfam" id="PF04149"/>
    </source>
</evidence>